<keyword evidence="3" id="KW-0378">Hydrolase</keyword>
<proteinExistence type="predicted"/>
<name>A0AAE0HZU0_9PEZI</name>
<gene>
    <name evidence="3" type="ORF">B0H66DRAFT_273401</name>
</gene>
<evidence type="ECO:0000259" key="2">
    <source>
        <dbReference type="Pfam" id="PF12708"/>
    </source>
</evidence>
<feature type="domain" description="Rhamnogalacturonase A/B/Epimerase-like pectate lyase" evidence="2">
    <location>
        <begin position="63"/>
        <end position="285"/>
    </location>
</feature>
<dbReference type="PANTHER" id="PTHR33928:SF2">
    <property type="entry name" value="PECTATE LYASE SUPERFAMILY PROTEIN DOMAIN-CONTAINING PROTEIN-RELATED"/>
    <property type="match status" value="1"/>
</dbReference>
<reference evidence="3" key="1">
    <citation type="journal article" date="2023" name="Mol. Phylogenet. Evol.">
        <title>Genome-scale phylogeny and comparative genomics of the fungal order Sordariales.</title>
        <authorList>
            <person name="Hensen N."/>
            <person name="Bonometti L."/>
            <person name="Westerberg I."/>
            <person name="Brannstrom I.O."/>
            <person name="Guillou S."/>
            <person name="Cros-Aarteil S."/>
            <person name="Calhoun S."/>
            <person name="Haridas S."/>
            <person name="Kuo A."/>
            <person name="Mondo S."/>
            <person name="Pangilinan J."/>
            <person name="Riley R."/>
            <person name="LaButti K."/>
            <person name="Andreopoulos B."/>
            <person name="Lipzen A."/>
            <person name="Chen C."/>
            <person name="Yan M."/>
            <person name="Daum C."/>
            <person name="Ng V."/>
            <person name="Clum A."/>
            <person name="Steindorff A."/>
            <person name="Ohm R.A."/>
            <person name="Martin F."/>
            <person name="Silar P."/>
            <person name="Natvig D.O."/>
            <person name="Lalanne C."/>
            <person name="Gautier V."/>
            <person name="Ament-Velasquez S.L."/>
            <person name="Kruys A."/>
            <person name="Hutchinson M.I."/>
            <person name="Powell A.J."/>
            <person name="Barry K."/>
            <person name="Miller A.N."/>
            <person name="Grigoriev I.V."/>
            <person name="Debuchy R."/>
            <person name="Gladieux P."/>
            <person name="Hiltunen Thoren M."/>
            <person name="Johannesson H."/>
        </authorList>
    </citation>
    <scope>NUCLEOTIDE SEQUENCE</scope>
    <source>
        <strain evidence="3">CBS 118394</strain>
    </source>
</reference>
<dbReference type="Pfam" id="PF12708">
    <property type="entry name" value="Pect-lyase_RHGA_epim"/>
    <property type="match status" value="2"/>
</dbReference>
<dbReference type="PANTHER" id="PTHR33928">
    <property type="entry name" value="POLYGALACTURONASE QRT3"/>
    <property type="match status" value="1"/>
</dbReference>
<evidence type="ECO:0000313" key="3">
    <source>
        <dbReference type="EMBL" id="KAK3315892.1"/>
    </source>
</evidence>
<feature type="chain" id="PRO_5041997165" evidence="1">
    <location>
        <begin position="27"/>
        <end position="783"/>
    </location>
</feature>
<dbReference type="EMBL" id="JAUEDM010000005">
    <property type="protein sequence ID" value="KAK3315892.1"/>
    <property type="molecule type" value="Genomic_DNA"/>
</dbReference>
<protein>
    <submittedName>
        <fullName evidence="3">Glycoside hydrolase family 55 protein</fullName>
    </submittedName>
</protein>
<organism evidence="3 4">
    <name type="scientific">Apodospora peruviana</name>
    <dbReference type="NCBI Taxonomy" id="516989"/>
    <lineage>
        <taxon>Eukaryota</taxon>
        <taxon>Fungi</taxon>
        <taxon>Dikarya</taxon>
        <taxon>Ascomycota</taxon>
        <taxon>Pezizomycotina</taxon>
        <taxon>Sordariomycetes</taxon>
        <taxon>Sordariomycetidae</taxon>
        <taxon>Sordariales</taxon>
        <taxon>Lasiosphaeriaceae</taxon>
        <taxon>Apodospora</taxon>
    </lineage>
</organism>
<dbReference type="InterPro" id="IPR039279">
    <property type="entry name" value="QRT3-like"/>
</dbReference>
<keyword evidence="4" id="KW-1185">Reference proteome</keyword>
<dbReference type="CDD" id="cd23668">
    <property type="entry name" value="GH55_beta13glucanase-like"/>
    <property type="match status" value="1"/>
</dbReference>
<evidence type="ECO:0000313" key="4">
    <source>
        <dbReference type="Proteomes" id="UP001283341"/>
    </source>
</evidence>
<accession>A0AAE0HZU0</accession>
<dbReference type="InterPro" id="IPR024535">
    <property type="entry name" value="RHGA/B-epi-like_pectate_lyase"/>
</dbReference>
<dbReference type="Gene3D" id="2.160.20.10">
    <property type="entry name" value="Single-stranded right-handed beta-helix, Pectin lyase-like"/>
    <property type="match status" value="2"/>
</dbReference>
<keyword evidence="1" id="KW-0732">Signal</keyword>
<evidence type="ECO:0000256" key="1">
    <source>
        <dbReference type="SAM" id="SignalP"/>
    </source>
</evidence>
<dbReference type="SUPFAM" id="SSF51126">
    <property type="entry name" value="Pectin lyase-like"/>
    <property type="match status" value="2"/>
</dbReference>
<reference evidence="3" key="2">
    <citation type="submission" date="2023-06" db="EMBL/GenBank/DDBJ databases">
        <authorList>
            <consortium name="Lawrence Berkeley National Laboratory"/>
            <person name="Haridas S."/>
            <person name="Hensen N."/>
            <person name="Bonometti L."/>
            <person name="Westerberg I."/>
            <person name="Brannstrom I.O."/>
            <person name="Guillou S."/>
            <person name="Cros-Aarteil S."/>
            <person name="Calhoun S."/>
            <person name="Kuo A."/>
            <person name="Mondo S."/>
            <person name="Pangilinan J."/>
            <person name="Riley R."/>
            <person name="Labutti K."/>
            <person name="Andreopoulos B."/>
            <person name="Lipzen A."/>
            <person name="Chen C."/>
            <person name="Yanf M."/>
            <person name="Daum C."/>
            <person name="Ng V."/>
            <person name="Clum A."/>
            <person name="Steindorff A."/>
            <person name="Ohm R."/>
            <person name="Martin F."/>
            <person name="Silar P."/>
            <person name="Natvig D."/>
            <person name="Lalanne C."/>
            <person name="Gautier V."/>
            <person name="Ament-Velasquez S.L."/>
            <person name="Kruys A."/>
            <person name="Hutchinson M.I."/>
            <person name="Powell A.J."/>
            <person name="Barry K."/>
            <person name="Miller A.N."/>
            <person name="Grigoriev I.V."/>
            <person name="Debuchy R."/>
            <person name="Gladieux P."/>
            <person name="Thoren M.H."/>
            <person name="Johannesson H."/>
        </authorList>
    </citation>
    <scope>NUCLEOTIDE SEQUENCE</scope>
    <source>
        <strain evidence="3">CBS 118394</strain>
    </source>
</reference>
<comment type="caution">
    <text evidence="3">The sequence shown here is derived from an EMBL/GenBank/DDBJ whole genome shotgun (WGS) entry which is preliminary data.</text>
</comment>
<dbReference type="InterPro" id="IPR011050">
    <property type="entry name" value="Pectin_lyase_fold/virulence"/>
</dbReference>
<dbReference type="AlphaFoldDB" id="A0AAE0HZU0"/>
<feature type="signal peptide" evidence="1">
    <location>
        <begin position="1"/>
        <end position="26"/>
    </location>
</feature>
<dbReference type="FunFam" id="2.160.20.10:FF:000026">
    <property type="entry name" value="Exo-beta-1,3-glucanase Exg0"/>
    <property type="match status" value="1"/>
</dbReference>
<dbReference type="Proteomes" id="UP001283341">
    <property type="component" value="Unassembled WGS sequence"/>
</dbReference>
<feature type="domain" description="Rhamnogalacturonase A/B/Epimerase-like pectate lyase" evidence="2">
    <location>
        <begin position="417"/>
        <end position="489"/>
    </location>
</feature>
<dbReference type="GO" id="GO:0004650">
    <property type="term" value="F:polygalacturonase activity"/>
    <property type="evidence" value="ECO:0007669"/>
    <property type="project" value="InterPro"/>
</dbReference>
<dbReference type="InterPro" id="IPR012334">
    <property type="entry name" value="Pectin_lyas_fold"/>
</dbReference>
<dbReference type="FunFam" id="2.160.20.10:FF:000023">
    <property type="entry name" value="Exo-beta-1,3-glucanase Exg0"/>
    <property type="match status" value="1"/>
</dbReference>
<sequence length="783" mass="82963">MRSLSFQSLLSFAALALLSLSEQGTASTTGLSPRAAPACADFWLGKIAHTGVAPHAPAGYKVFRNVKDYGAKGDGKTDDSAAINKAISDGNRCGPGCTGSTKTPALVYFPPGTYMIGSPIIDYYYTQIIGNPCSLPVLKATSSFSARWLLDGNPYGANGLAWAAVNVFWRQVSNFVIDLTAAPATLEVAGIHWPTAQATSLSNIVFKMSTAANTKHQGLFIEEGSGGWVGDLVFNGGASAMAVGNQQFTMRNLTINNARTAIEQLWSWGWTYQQVNINNCQIGFDFTAAPGNDLKVGSVVIIDSSITNTPVGVSYGNSAATSSPAIANTIILENVALTNVPTAIKSAKGTVLAGSTGKKTIAAWGRGNAYTPTTGPTSFQKEITPNPRPADLLVGGKFYTRSKPHYAELAVSQFLTARSQGAKGDGKTDDTAAINKLLAAAKAANKVAYFDAGQYLVTGTIKIPAGSRITGEAFPVIMSSGSYFANSASPKPVVQVGASGETGSIEWSNMIVSTKGSQAGAILIQYNLNSASAKPSGMWDVHVRVGGFAGSDQQLPQCAKTPNTVITSANVPKACIAGFMSMHITKGSSGLLMENCWIWVADHDIEEGANNEQISLYVGRGLLVESTAGSIWLYGTGSEHHQRYQYHLVKTRGVMMGQVQTESAYYQNNPDATVPFAKVDAYSDPNFDKGQSGYGLRVLDSKEILVYGAGLYSFFKNYDVTCSQIGQGSSCQNRIFSVMNSSMKVYQLNTVGTTKMITYNGNDVASASKNINGFVQTIARFQT</sequence>